<dbReference type="GO" id="GO:0005634">
    <property type="term" value="C:nucleus"/>
    <property type="evidence" value="ECO:0007669"/>
    <property type="project" value="UniProtKB-SubCell"/>
</dbReference>
<dbReference type="InterPro" id="IPR051089">
    <property type="entry name" value="prtT"/>
</dbReference>
<dbReference type="Pfam" id="PF00172">
    <property type="entry name" value="Zn_clus"/>
    <property type="match status" value="1"/>
</dbReference>
<dbReference type="AlphaFoldDB" id="A0AAD9FLY5"/>
<evidence type="ECO:0000313" key="7">
    <source>
        <dbReference type="EMBL" id="KAK1924190.1"/>
    </source>
</evidence>
<evidence type="ECO:0000256" key="4">
    <source>
        <dbReference type="ARBA" id="ARBA00023163"/>
    </source>
</evidence>
<dbReference type="PANTHER" id="PTHR31845:SF17">
    <property type="entry name" value="ZN(II)2CYS6 TRANSCRIPTION FACTOR (EUROFUNG)"/>
    <property type="match status" value="1"/>
</dbReference>
<dbReference type="GO" id="GO:0000981">
    <property type="term" value="F:DNA-binding transcription factor activity, RNA polymerase II-specific"/>
    <property type="evidence" value="ECO:0007669"/>
    <property type="project" value="InterPro"/>
</dbReference>
<feature type="domain" description="Zn(2)-C6 fungal-type" evidence="6">
    <location>
        <begin position="15"/>
        <end position="46"/>
    </location>
</feature>
<keyword evidence="8" id="KW-1185">Reference proteome</keyword>
<comment type="caution">
    <text evidence="7">The sequence shown here is derived from an EMBL/GenBank/DDBJ whole genome shotgun (WGS) entry which is preliminary data.</text>
</comment>
<organism evidence="7 8">
    <name type="scientific">Papiliotrema laurentii</name>
    <name type="common">Cryptococcus laurentii</name>
    <dbReference type="NCBI Taxonomy" id="5418"/>
    <lineage>
        <taxon>Eukaryota</taxon>
        <taxon>Fungi</taxon>
        <taxon>Dikarya</taxon>
        <taxon>Basidiomycota</taxon>
        <taxon>Agaricomycotina</taxon>
        <taxon>Tremellomycetes</taxon>
        <taxon>Tremellales</taxon>
        <taxon>Rhynchogastremaceae</taxon>
        <taxon>Papiliotrema</taxon>
    </lineage>
</organism>
<reference evidence="7" key="1">
    <citation type="submission" date="2023-02" db="EMBL/GenBank/DDBJ databases">
        <title>Identification and recombinant expression of a fungal hydrolase from Papiliotrema laurentii that hydrolyzes apple cutin and clears colloidal polyester polyurethane.</title>
        <authorList>
            <consortium name="DOE Joint Genome Institute"/>
            <person name="Roman V.A."/>
            <person name="Bojanowski C."/>
            <person name="Crable B.R."/>
            <person name="Wagner D.N."/>
            <person name="Hung C.S."/>
            <person name="Nadeau L.J."/>
            <person name="Schratz L."/>
            <person name="Haridas S."/>
            <person name="Pangilinan J."/>
            <person name="Lipzen A."/>
            <person name="Na H."/>
            <person name="Yan M."/>
            <person name="Ng V."/>
            <person name="Grigoriev I.V."/>
            <person name="Spatafora J.W."/>
            <person name="Barlow D."/>
            <person name="Biffinger J."/>
            <person name="Kelley-Loughnane N."/>
            <person name="Varaljay V.A."/>
            <person name="Crookes-Goodson W.J."/>
        </authorList>
    </citation>
    <scope>NUCLEOTIDE SEQUENCE</scope>
    <source>
        <strain evidence="7">5307AH</strain>
    </source>
</reference>
<evidence type="ECO:0000256" key="5">
    <source>
        <dbReference type="ARBA" id="ARBA00023242"/>
    </source>
</evidence>
<dbReference type="PROSITE" id="PS50048">
    <property type="entry name" value="ZN2_CY6_FUNGAL_2"/>
    <property type="match status" value="1"/>
</dbReference>
<evidence type="ECO:0000256" key="1">
    <source>
        <dbReference type="ARBA" id="ARBA00004123"/>
    </source>
</evidence>
<dbReference type="Gene3D" id="4.10.240.10">
    <property type="entry name" value="Zn(2)-C6 fungal-type DNA-binding domain"/>
    <property type="match status" value="1"/>
</dbReference>
<keyword evidence="5" id="KW-0539">Nucleus</keyword>
<evidence type="ECO:0000256" key="2">
    <source>
        <dbReference type="ARBA" id="ARBA00023015"/>
    </source>
</evidence>
<evidence type="ECO:0000259" key="6">
    <source>
        <dbReference type="PROSITE" id="PS50048"/>
    </source>
</evidence>
<dbReference type="Proteomes" id="UP001182556">
    <property type="component" value="Unassembled WGS sequence"/>
</dbReference>
<dbReference type="EMBL" id="JAODAN010000005">
    <property type="protein sequence ID" value="KAK1924190.1"/>
    <property type="molecule type" value="Genomic_DNA"/>
</dbReference>
<gene>
    <name evidence="7" type="ORF">DB88DRAFT_489380</name>
</gene>
<dbReference type="SUPFAM" id="SSF57701">
    <property type="entry name" value="Zn2/Cys6 DNA-binding domain"/>
    <property type="match status" value="1"/>
</dbReference>
<proteinExistence type="predicted"/>
<keyword evidence="2" id="KW-0805">Transcription regulation</keyword>
<keyword evidence="3" id="KW-0238">DNA-binding</keyword>
<keyword evidence="4" id="KW-0804">Transcription</keyword>
<sequence>MHSEARPAKRTKYRACDSCVTSKTRCDEVLPSGCLVCRKRNKQCSLADLAAQDQSRRGTPCVPASIDGESGMDLRHRLEVVEARSWDLEQRVQSIETTPRGSEHDHITPVGTLVTHSSASLQGFTPMQYQFDMGETRPADVDVSLSEFALRPSFGRFDERIFSPINARGFPCVIQRGLATVDQVDMAFQVFKHRFTHVLPFAPFLISSTPTPTHPFVVLAILTHVPSIAGKHIYPLVEESVAHVGAGAVGDDVLLALLILALQPDHPDQPTGWSPLRTIAMAYQVGKNAGLEGLARSAVKHGHRLCEPWWSQELDRVLLWEAIKAEYNLIHLAHSRSDQLLLSHAGQLPDHPVDNYHEMIVHLRAISRLTTSVQPFVHQMAEAESDITFSTFDLDTLLNLWSPLPAQAQDIAAQHPRLELAVRSVLFSLGTRTTMLVQSAPTPLIPAYRVIGNTWVYEQMLRTAFSLAELLLHTNKHLPKYILMTLVIAATCCRRVTQYYEAARNGHPPHLDFSVVSKAEDRIKALGGAPATVLTKVTEAFRQEPETLRRMMGLPNATELQGMGPQAQVGADNTSPGDHLELDDLANMFNLDYSSWEALLGAFQPQLHGTAPSGTHQGFSV</sequence>
<protein>
    <recommendedName>
        <fullName evidence="6">Zn(2)-C6 fungal-type domain-containing protein</fullName>
    </recommendedName>
</protein>
<name>A0AAD9FLY5_PAPLA</name>
<dbReference type="GO" id="GO:0000976">
    <property type="term" value="F:transcription cis-regulatory region binding"/>
    <property type="evidence" value="ECO:0007669"/>
    <property type="project" value="TreeGrafter"/>
</dbReference>
<evidence type="ECO:0000313" key="8">
    <source>
        <dbReference type="Proteomes" id="UP001182556"/>
    </source>
</evidence>
<dbReference type="CDD" id="cd00067">
    <property type="entry name" value="GAL4"/>
    <property type="match status" value="1"/>
</dbReference>
<dbReference type="GO" id="GO:0008270">
    <property type="term" value="F:zinc ion binding"/>
    <property type="evidence" value="ECO:0007669"/>
    <property type="project" value="InterPro"/>
</dbReference>
<dbReference type="InterPro" id="IPR001138">
    <property type="entry name" value="Zn2Cys6_DnaBD"/>
</dbReference>
<accession>A0AAD9FLY5</accession>
<evidence type="ECO:0000256" key="3">
    <source>
        <dbReference type="ARBA" id="ARBA00023125"/>
    </source>
</evidence>
<dbReference type="InterPro" id="IPR036864">
    <property type="entry name" value="Zn2-C6_fun-type_DNA-bd_sf"/>
</dbReference>
<comment type="subcellular location">
    <subcellularLocation>
        <location evidence="1">Nucleus</location>
    </subcellularLocation>
</comment>
<dbReference type="PANTHER" id="PTHR31845">
    <property type="entry name" value="FINGER DOMAIN PROTEIN, PUTATIVE-RELATED"/>
    <property type="match status" value="1"/>
</dbReference>